<dbReference type="GO" id="GO:0000139">
    <property type="term" value="C:Golgi membrane"/>
    <property type="evidence" value="ECO:0007669"/>
    <property type="project" value="UniProtKB-SubCell"/>
</dbReference>
<proteinExistence type="inferred from homology"/>
<evidence type="ECO:0000259" key="11">
    <source>
        <dbReference type="Pfam" id="PF09335"/>
    </source>
</evidence>
<evidence type="ECO:0000256" key="5">
    <source>
        <dbReference type="ARBA" id="ARBA00020673"/>
    </source>
</evidence>
<reference evidence="12 13" key="1">
    <citation type="submission" date="2015-03" db="EMBL/GenBank/DDBJ databases">
        <title>Genomics and transcriptomics of the oil-accumulating basidiomycete yeast T. oleaginosus allow insights into substrate utilization and the diverse evolutionary trajectories of mating systems in fungi.</title>
        <authorList>
            <consortium name="DOE Joint Genome Institute"/>
            <person name="Kourist R."/>
            <person name="Kracht O."/>
            <person name="Bracharz F."/>
            <person name="Lipzen A."/>
            <person name="Nolan M."/>
            <person name="Ohm R."/>
            <person name="Grigoriev I."/>
            <person name="Sun S."/>
            <person name="Heitman J."/>
            <person name="Bruck T."/>
            <person name="Nowrousian M."/>
        </authorList>
    </citation>
    <scope>NUCLEOTIDE SEQUENCE [LARGE SCALE GENOMIC DNA]</scope>
    <source>
        <strain evidence="12 13">IBC0246</strain>
    </source>
</reference>
<feature type="transmembrane region" description="Helical" evidence="10">
    <location>
        <begin position="68"/>
        <end position="90"/>
    </location>
</feature>
<dbReference type="OrthoDB" id="166803at2759"/>
<comment type="function">
    <text evidence="1">Golgi membrane protein involved in vesicular trafficking and spindle migration.</text>
</comment>
<dbReference type="RefSeq" id="XP_018276798.1">
    <property type="nucleotide sequence ID" value="XM_018421495.1"/>
</dbReference>
<sequence length="261" mass="29056">MINGLIIAAIIIITPKRIGHWFNNLADSLKDMGFLGMVLISLCVIASSHPPLFGFSACMTMIGFAYGLWFGIFLGSVASLMGAALAWFSVRHFFLDWMRKFGASKNKQWEAFGCVMRDKGLPLVVMIRWCPLPWAIGNGLFASIDGVEFHHYMIANLAFIPRLAIPVFIGSRLNSMSDGKDVKPDPLRFWLNLSSIALSLVVSVGTGTLIYRLTLRQMRRMEHEGHPDEGELAAEAFESTALLGDFSDEEVDEELVPRQQV</sequence>
<organism evidence="12 13">
    <name type="scientific">Cutaneotrichosporon oleaginosum</name>
    <dbReference type="NCBI Taxonomy" id="879819"/>
    <lineage>
        <taxon>Eukaryota</taxon>
        <taxon>Fungi</taxon>
        <taxon>Dikarya</taxon>
        <taxon>Basidiomycota</taxon>
        <taxon>Agaricomycotina</taxon>
        <taxon>Tremellomycetes</taxon>
        <taxon>Trichosporonales</taxon>
        <taxon>Trichosporonaceae</taxon>
        <taxon>Cutaneotrichosporon</taxon>
    </lineage>
</organism>
<feature type="transmembrane region" description="Helical" evidence="10">
    <location>
        <begin position="149"/>
        <end position="169"/>
    </location>
</feature>
<evidence type="ECO:0000256" key="2">
    <source>
        <dbReference type="ARBA" id="ARBA00004653"/>
    </source>
</evidence>
<dbReference type="EMBL" id="KQ087237">
    <property type="protein sequence ID" value="KLT40307.1"/>
    <property type="molecule type" value="Genomic_DNA"/>
</dbReference>
<dbReference type="Pfam" id="PF09335">
    <property type="entry name" value="VTT_dom"/>
    <property type="match status" value="1"/>
</dbReference>
<dbReference type="InterPro" id="IPR051076">
    <property type="entry name" value="Golgi_membrane_TVP38/TMEM64"/>
</dbReference>
<accession>A0A0J0XH04</accession>
<evidence type="ECO:0000313" key="13">
    <source>
        <dbReference type="Proteomes" id="UP000053611"/>
    </source>
</evidence>
<keyword evidence="13" id="KW-1185">Reference proteome</keyword>
<evidence type="ECO:0000313" key="12">
    <source>
        <dbReference type="EMBL" id="KLT40307.1"/>
    </source>
</evidence>
<evidence type="ECO:0000256" key="9">
    <source>
        <dbReference type="ARBA" id="ARBA00023136"/>
    </source>
</evidence>
<evidence type="ECO:0000256" key="8">
    <source>
        <dbReference type="ARBA" id="ARBA00023034"/>
    </source>
</evidence>
<dbReference type="AlphaFoldDB" id="A0A0J0XH04"/>
<keyword evidence="9 10" id="KW-0472">Membrane</keyword>
<evidence type="ECO:0000256" key="7">
    <source>
        <dbReference type="ARBA" id="ARBA00022989"/>
    </source>
</evidence>
<dbReference type="STRING" id="879819.A0A0J0XH04"/>
<dbReference type="GO" id="GO:0016192">
    <property type="term" value="P:vesicle-mediated transport"/>
    <property type="evidence" value="ECO:0007669"/>
    <property type="project" value="TreeGrafter"/>
</dbReference>
<protein>
    <recommendedName>
        <fullName evidence="4">Golgi apparatus membrane protein TVP38</fullName>
    </recommendedName>
    <alternativeName>
        <fullName evidence="5">Golgi apparatus membrane protein tvp38</fullName>
    </alternativeName>
</protein>
<dbReference type="Proteomes" id="UP000053611">
    <property type="component" value="Unassembled WGS sequence"/>
</dbReference>
<keyword evidence="7 10" id="KW-1133">Transmembrane helix</keyword>
<name>A0A0J0XH04_9TREE</name>
<evidence type="ECO:0000256" key="6">
    <source>
        <dbReference type="ARBA" id="ARBA00022692"/>
    </source>
</evidence>
<dbReference type="GeneID" id="28982098"/>
<gene>
    <name evidence="12" type="ORF">CC85DRAFT_278031</name>
</gene>
<dbReference type="PANTHER" id="PTHR47549">
    <property type="entry name" value="GOLGI APPARATUS MEMBRANE PROTEIN TVP38-RELATED"/>
    <property type="match status" value="1"/>
</dbReference>
<comment type="subcellular location">
    <subcellularLocation>
        <location evidence="2">Golgi apparatus membrane</location>
        <topology evidence="2">Multi-pass membrane protein</topology>
    </subcellularLocation>
</comment>
<evidence type="ECO:0000256" key="3">
    <source>
        <dbReference type="ARBA" id="ARBA00008640"/>
    </source>
</evidence>
<keyword evidence="6 10" id="KW-0812">Transmembrane</keyword>
<evidence type="ECO:0000256" key="1">
    <source>
        <dbReference type="ARBA" id="ARBA00002978"/>
    </source>
</evidence>
<feature type="domain" description="VTT" evidence="11">
    <location>
        <begin position="57"/>
        <end position="171"/>
    </location>
</feature>
<feature type="transmembrane region" description="Helical" evidence="10">
    <location>
        <begin position="189"/>
        <end position="211"/>
    </location>
</feature>
<comment type="similarity">
    <text evidence="3">Belongs to the TVP38/TMEM64 family.</text>
</comment>
<dbReference type="InterPro" id="IPR032816">
    <property type="entry name" value="VTT_dom"/>
</dbReference>
<feature type="transmembrane region" description="Helical" evidence="10">
    <location>
        <begin position="34"/>
        <end position="62"/>
    </location>
</feature>
<keyword evidence="8" id="KW-0333">Golgi apparatus</keyword>
<dbReference type="GO" id="GO:0000022">
    <property type="term" value="P:mitotic spindle elongation"/>
    <property type="evidence" value="ECO:0007669"/>
    <property type="project" value="TreeGrafter"/>
</dbReference>
<evidence type="ECO:0000256" key="10">
    <source>
        <dbReference type="SAM" id="Phobius"/>
    </source>
</evidence>
<evidence type="ECO:0000256" key="4">
    <source>
        <dbReference type="ARBA" id="ARBA00013533"/>
    </source>
</evidence>
<dbReference type="PANTHER" id="PTHR47549:SF1">
    <property type="entry name" value="GOLGI APPARATUS MEMBRANE PROTEIN TVP38"/>
    <property type="match status" value="1"/>
</dbReference>